<organism evidence="1 2">
    <name type="scientific">Methylosinus trichosporium (strain ATCC 35070 / NCIMB 11131 / UNIQEM 75 / OB3b)</name>
    <dbReference type="NCBI Taxonomy" id="595536"/>
    <lineage>
        <taxon>Bacteria</taxon>
        <taxon>Pseudomonadati</taxon>
        <taxon>Pseudomonadota</taxon>
        <taxon>Alphaproteobacteria</taxon>
        <taxon>Hyphomicrobiales</taxon>
        <taxon>Methylocystaceae</taxon>
        <taxon>Methylosinus</taxon>
    </lineage>
</organism>
<accession>A0A2D2CUY8</accession>
<dbReference type="AlphaFoldDB" id="A0A2D2CUY8"/>
<evidence type="ECO:0000313" key="1">
    <source>
        <dbReference type="EMBL" id="ATQ66578.1"/>
    </source>
</evidence>
<sequence>MMNKEKCLLVCGAGERGSAVARRLLGEGYAVVLHQETAPRILRRRMCFADAWFDGATTLGAVEARLVRSPKDFLCGMQTRQFIPILLRPFAEVVERWPWDAIIAAPDPGDRPSPRLVDLAELTIGVGSGFVAGADCDLVVWTEEPDPGAVLRAGDTPPQRRIEYDRRALEYWDVIAPVDGAFAAAQPIGAKVAAGDLIGRIGDTAIRAPVAGRISGLARPDLACLAGMPVGEIATAEAAPVVGVGERNKLIARGVSFAIEMEAHGFAPVAIGARFRG</sequence>
<evidence type="ECO:0008006" key="3">
    <source>
        <dbReference type="Google" id="ProtNLM"/>
    </source>
</evidence>
<name>A0A2D2CUY8_METT3</name>
<keyword evidence="2" id="KW-1185">Reference proteome</keyword>
<protein>
    <recommendedName>
        <fullName evidence="3">Xanthine dehydrogenase</fullName>
    </recommendedName>
</protein>
<dbReference type="EMBL" id="CP023737">
    <property type="protein sequence ID" value="ATQ66578.1"/>
    <property type="molecule type" value="Genomic_DNA"/>
</dbReference>
<dbReference type="KEGG" id="mtw:CQW49_00730"/>
<dbReference type="RefSeq" id="WP_003613983.1">
    <property type="nucleotide sequence ID" value="NZ_ADVE02000001.1"/>
</dbReference>
<gene>
    <name evidence="1" type="ORF">CQW49_00730</name>
</gene>
<reference evidence="2" key="1">
    <citation type="submission" date="2017-10" db="EMBL/GenBank/DDBJ databases">
        <title>Completed PacBio SMRT sequence of Methylosinus trichosporium OB3b reveals presence of a third large plasmid.</title>
        <authorList>
            <person name="Charles T.C."/>
            <person name="Lynch M.D.J."/>
            <person name="Heil J.R."/>
            <person name="Cheng J."/>
        </authorList>
    </citation>
    <scope>NUCLEOTIDE SEQUENCE [LARGE SCALE GENOMIC DNA]</scope>
    <source>
        <strain evidence="2">OB3b</strain>
    </source>
</reference>
<proteinExistence type="predicted"/>
<evidence type="ECO:0000313" key="2">
    <source>
        <dbReference type="Proteomes" id="UP000230709"/>
    </source>
</evidence>
<dbReference type="Proteomes" id="UP000230709">
    <property type="component" value="Chromosome"/>
</dbReference>
<dbReference type="STRING" id="595536.GCA_000178815_00800"/>